<dbReference type="PANTHER" id="PTHR34817:SF1">
    <property type="entry name" value="NUCLEOTIDYLTRANSFERASE"/>
    <property type="match status" value="1"/>
</dbReference>
<name>A0A926VFN3_9CYAN</name>
<dbReference type="Pfam" id="PF10127">
    <property type="entry name" value="RlaP"/>
    <property type="match status" value="1"/>
</dbReference>
<reference evidence="1" key="1">
    <citation type="journal article" date="2015" name="ISME J.">
        <title>Draft Genome Sequence of Streptomyces incarnatus NRRL8089, which Produces the Nucleoside Antibiotic Sinefungin.</title>
        <authorList>
            <person name="Oshima K."/>
            <person name="Hattori M."/>
            <person name="Shimizu H."/>
            <person name="Fukuda K."/>
            <person name="Nemoto M."/>
            <person name="Inagaki K."/>
            <person name="Tamura T."/>
        </authorList>
    </citation>
    <scope>NUCLEOTIDE SEQUENCE</scope>
    <source>
        <strain evidence="1">FACHB-1375</strain>
    </source>
</reference>
<dbReference type="AlphaFoldDB" id="A0A926VFN3"/>
<reference evidence="1" key="2">
    <citation type="submission" date="2020-08" db="EMBL/GenBank/DDBJ databases">
        <authorList>
            <person name="Chen M."/>
            <person name="Teng W."/>
            <person name="Zhao L."/>
            <person name="Hu C."/>
            <person name="Zhou Y."/>
            <person name="Han B."/>
            <person name="Song L."/>
            <person name="Shu W."/>
        </authorList>
    </citation>
    <scope>NUCLEOTIDE SEQUENCE</scope>
    <source>
        <strain evidence="1">FACHB-1375</strain>
    </source>
</reference>
<dbReference type="RefSeq" id="WP_190466153.1">
    <property type="nucleotide sequence ID" value="NZ_JACJPW010000044.1"/>
</dbReference>
<dbReference type="PANTHER" id="PTHR34817">
    <property type="entry name" value="NUCLEOTIDYLTRANSFERASE"/>
    <property type="match status" value="1"/>
</dbReference>
<proteinExistence type="predicted"/>
<protein>
    <submittedName>
        <fullName evidence="1">Nucleotidyltransferase domain-containing protein</fullName>
    </submittedName>
</protein>
<accession>A0A926VFN3</accession>
<sequence>MNRQEVEQRTILIALTGSRGYGLATETSDYDYRGIFVATKPYYLGLKQIEQKDTGWTEEPGEFSYLTKDTCIYELRKFLDLSVDNNPNILELLWFKDYVHLTEVGRTLIEHKQMFLSKKVRQTYAGYGYAQIKKLESHRRWLLNPPQDKPKPEDFGLASNEPLTIVQINSFLEYLYILIRERIQFLSEAEELHNLLMAEIDFKAVLKQYPLPEETLEYTRNITNTSENFIKLLQKSQQYRSARREYENYQKWKQNRNPARAAMEAKVGYDAKFAMQAIRLLKSGIEILETQRVIIDRREAGDAEELLAIKKGEYSYEQVMAIANNLYSHLDVAYAKSTLPKNVDKEAVNQLCIDLVTRQGW</sequence>
<keyword evidence="2" id="KW-1185">Reference proteome</keyword>
<comment type="caution">
    <text evidence="1">The sequence shown here is derived from an EMBL/GenBank/DDBJ whole genome shotgun (WGS) entry which is preliminary data.</text>
</comment>
<dbReference type="Proteomes" id="UP000641646">
    <property type="component" value="Unassembled WGS sequence"/>
</dbReference>
<gene>
    <name evidence="1" type="ORF">H6G03_17875</name>
</gene>
<evidence type="ECO:0000313" key="1">
    <source>
        <dbReference type="EMBL" id="MBD2182912.1"/>
    </source>
</evidence>
<organism evidence="1 2">
    <name type="scientific">Aerosakkonema funiforme FACHB-1375</name>
    <dbReference type="NCBI Taxonomy" id="2949571"/>
    <lineage>
        <taxon>Bacteria</taxon>
        <taxon>Bacillati</taxon>
        <taxon>Cyanobacteriota</taxon>
        <taxon>Cyanophyceae</taxon>
        <taxon>Oscillatoriophycideae</taxon>
        <taxon>Aerosakkonematales</taxon>
        <taxon>Aerosakkonemataceae</taxon>
        <taxon>Aerosakkonema</taxon>
    </lineage>
</organism>
<dbReference type="EMBL" id="JACJPW010000044">
    <property type="protein sequence ID" value="MBD2182912.1"/>
    <property type="molecule type" value="Genomic_DNA"/>
</dbReference>
<dbReference type="InterPro" id="IPR018775">
    <property type="entry name" value="RlaP"/>
</dbReference>
<evidence type="ECO:0000313" key="2">
    <source>
        <dbReference type="Proteomes" id="UP000641646"/>
    </source>
</evidence>